<gene>
    <name evidence="1" type="ORF">CLV41_10297</name>
</gene>
<name>A0A2S3UYC9_9HYPH</name>
<evidence type="ECO:0000313" key="2">
    <source>
        <dbReference type="Proteomes" id="UP000236959"/>
    </source>
</evidence>
<accession>A0A2S3UYC9</accession>
<keyword evidence="2" id="KW-1185">Reference proteome</keyword>
<protein>
    <submittedName>
        <fullName evidence="1">Uncharacterized protein</fullName>
    </submittedName>
</protein>
<evidence type="ECO:0000313" key="1">
    <source>
        <dbReference type="EMBL" id="POF32694.1"/>
    </source>
</evidence>
<dbReference type="EMBL" id="PPCN01000002">
    <property type="protein sequence ID" value="POF32694.1"/>
    <property type="molecule type" value="Genomic_DNA"/>
</dbReference>
<organism evidence="1 2">
    <name type="scientific">Roseibium marinum</name>
    <dbReference type="NCBI Taxonomy" id="281252"/>
    <lineage>
        <taxon>Bacteria</taxon>
        <taxon>Pseudomonadati</taxon>
        <taxon>Pseudomonadota</taxon>
        <taxon>Alphaproteobacteria</taxon>
        <taxon>Hyphomicrobiales</taxon>
        <taxon>Stappiaceae</taxon>
        <taxon>Roseibium</taxon>
    </lineage>
</organism>
<proteinExistence type="predicted"/>
<dbReference type="AlphaFoldDB" id="A0A2S3UYC9"/>
<sequence length="80" mass="8211">MTAGPGSANCCLSKEIRHAASLARAAGRACQIWTLTDLYPGDATAGEFGAGWVPIHHIVSQKPSGAGKKLLARTPVQLAG</sequence>
<dbReference type="Proteomes" id="UP000236959">
    <property type="component" value="Unassembled WGS sequence"/>
</dbReference>
<reference evidence="1 2" key="1">
    <citation type="submission" date="2018-01" db="EMBL/GenBank/DDBJ databases">
        <title>Genomic Encyclopedia of Archaeal and Bacterial Type Strains, Phase II (KMG-II): from individual species to whole genera.</title>
        <authorList>
            <person name="Goeker M."/>
        </authorList>
    </citation>
    <scope>NUCLEOTIDE SEQUENCE [LARGE SCALE GENOMIC DNA]</scope>
    <source>
        <strain evidence="1 2">DSM 17023</strain>
    </source>
</reference>
<comment type="caution">
    <text evidence="1">The sequence shown here is derived from an EMBL/GenBank/DDBJ whole genome shotgun (WGS) entry which is preliminary data.</text>
</comment>